<dbReference type="Pfam" id="PF05970">
    <property type="entry name" value="PIF1"/>
    <property type="match status" value="1"/>
</dbReference>
<dbReference type="AlphaFoldDB" id="A0A4Y7PEU7"/>
<keyword evidence="1" id="KW-0227">DNA damage</keyword>
<evidence type="ECO:0000313" key="3">
    <source>
        <dbReference type="EMBL" id="TDL13845.1"/>
    </source>
</evidence>
<keyword evidence="1" id="KW-0067">ATP-binding</keyword>
<keyword evidence="4" id="KW-1185">Reference proteome</keyword>
<dbReference type="GO" id="GO:0006281">
    <property type="term" value="P:DNA repair"/>
    <property type="evidence" value="ECO:0007669"/>
    <property type="project" value="UniProtKB-KW"/>
</dbReference>
<evidence type="ECO:0000313" key="4">
    <source>
        <dbReference type="Proteomes" id="UP000294933"/>
    </source>
</evidence>
<evidence type="ECO:0000256" key="1">
    <source>
        <dbReference type="RuleBase" id="RU363044"/>
    </source>
</evidence>
<comment type="cofactor">
    <cofactor evidence="1">
        <name>Mg(2+)</name>
        <dbReference type="ChEBI" id="CHEBI:18420"/>
    </cofactor>
</comment>
<dbReference type="STRING" id="50990.A0A4Y7PEU7"/>
<sequence length="153" mass="17217">MPLLQQQLRATHPECHVDIDGMIEEFTLNTEQARAFRIIAEHSLRHDSPPLRMFLGGAGGTGKSRVINTLKEFFVRRQQERRLRLASYTGVAARNISGVTLHSALLLNQRQKGGFTSSAKRDLTAMWEGVDYLFIDEVSMIGCTFLLDVSRAL</sequence>
<keyword evidence="1" id="KW-0378">Hydrolase</keyword>
<keyword evidence="1" id="KW-0547">Nucleotide-binding</keyword>
<keyword evidence="1" id="KW-0234">DNA repair</keyword>
<dbReference type="PANTHER" id="PTHR47642">
    <property type="entry name" value="ATP-DEPENDENT DNA HELICASE"/>
    <property type="match status" value="1"/>
</dbReference>
<dbReference type="OrthoDB" id="432234at2759"/>
<dbReference type="PANTHER" id="PTHR47642:SF8">
    <property type="entry name" value="ATP-DEPENDENT DNA HELICASE"/>
    <property type="match status" value="1"/>
</dbReference>
<keyword evidence="1" id="KW-0233">DNA recombination</keyword>
<dbReference type="InterPro" id="IPR027417">
    <property type="entry name" value="P-loop_NTPase"/>
</dbReference>
<feature type="domain" description="DNA helicase Pif1-like DEAD-box helicase" evidence="2">
    <location>
        <begin position="28"/>
        <end position="142"/>
    </location>
</feature>
<accession>A0A4Y7PEU7</accession>
<protein>
    <recommendedName>
        <fullName evidence="1">ATP-dependent DNA helicase</fullName>
        <ecNumber evidence="1">5.6.2.3</ecNumber>
    </recommendedName>
</protein>
<dbReference type="EC" id="5.6.2.3" evidence="1"/>
<gene>
    <name evidence="3" type="ORF">BD410DRAFT_734785</name>
</gene>
<keyword evidence="1" id="KW-0347">Helicase</keyword>
<dbReference type="Gene3D" id="3.40.50.300">
    <property type="entry name" value="P-loop containing nucleotide triphosphate hydrolases"/>
    <property type="match status" value="1"/>
</dbReference>
<dbReference type="SUPFAM" id="SSF52540">
    <property type="entry name" value="P-loop containing nucleoside triphosphate hydrolases"/>
    <property type="match status" value="1"/>
</dbReference>
<dbReference type="VEuPathDB" id="FungiDB:BD410DRAFT_734785"/>
<organism evidence="3 4">
    <name type="scientific">Rickenella mellea</name>
    <dbReference type="NCBI Taxonomy" id="50990"/>
    <lineage>
        <taxon>Eukaryota</taxon>
        <taxon>Fungi</taxon>
        <taxon>Dikarya</taxon>
        <taxon>Basidiomycota</taxon>
        <taxon>Agaricomycotina</taxon>
        <taxon>Agaricomycetes</taxon>
        <taxon>Hymenochaetales</taxon>
        <taxon>Rickenellaceae</taxon>
        <taxon>Rickenella</taxon>
    </lineage>
</organism>
<comment type="similarity">
    <text evidence="1">Belongs to the helicase family.</text>
</comment>
<dbReference type="GO" id="GO:0043139">
    <property type="term" value="F:5'-3' DNA helicase activity"/>
    <property type="evidence" value="ECO:0007669"/>
    <property type="project" value="UniProtKB-EC"/>
</dbReference>
<dbReference type="GO" id="GO:0000723">
    <property type="term" value="P:telomere maintenance"/>
    <property type="evidence" value="ECO:0007669"/>
    <property type="project" value="InterPro"/>
</dbReference>
<feature type="non-terminal residue" evidence="3">
    <location>
        <position position="153"/>
    </location>
</feature>
<dbReference type="Proteomes" id="UP000294933">
    <property type="component" value="Unassembled WGS sequence"/>
</dbReference>
<reference evidence="3 4" key="1">
    <citation type="submission" date="2018-06" db="EMBL/GenBank/DDBJ databases">
        <title>A transcriptomic atlas of mushroom development highlights an independent origin of complex multicellularity.</title>
        <authorList>
            <consortium name="DOE Joint Genome Institute"/>
            <person name="Krizsan K."/>
            <person name="Almasi E."/>
            <person name="Merenyi Z."/>
            <person name="Sahu N."/>
            <person name="Viragh M."/>
            <person name="Koszo T."/>
            <person name="Mondo S."/>
            <person name="Kiss B."/>
            <person name="Balint B."/>
            <person name="Kues U."/>
            <person name="Barry K."/>
            <person name="Hegedus J.C."/>
            <person name="Henrissat B."/>
            <person name="Johnson J."/>
            <person name="Lipzen A."/>
            <person name="Ohm R."/>
            <person name="Nagy I."/>
            <person name="Pangilinan J."/>
            <person name="Yan J."/>
            <person name="Xiong Y."/>
            <person name="Grigoriev I.V."/>
            <person name="Hibbett D.S."/>
            <person name="Nagy L.G."/>
        </authorList>
    </citation>
    <scope>NUCLEOTIDE SEQUENCE [LARGE SCALE GENOMIC DNA]</scope>
    <source>
        <strain evidence="3 4">SZMC22713</strain>
    </source>
</reference>
<dbReference type="EMBL" id="ML170448">
    <property type="protein sequence ID" value="TDL13845.1"/>
    <property type="molecule type" value="Genomic_DNA"/>
</dbReference>
<comment type="catalytic activity">
    <reaction evidence="1">
        <text>ATP + H2O = ADP + phosphate + H(+)</text>
        <dbReference type="Rhea" id="RHEA:13065"/>
        <dbReference type="ChEBI" id="CHEBI:15377"/>
        <dbReference type="ChEBI" id="CHEBI:15378"/>
        <dbReference type="ChEBI" id="CHEBI:30616"/>
        <dbReference type="ChEBI" id="CHEBI:43474"/>
        <dbReference type="ChEBI" id="CHEBI:456216"/>
        <dbReference type="EC" id="5.6.2.3"/>
    </reaction>
</comment>
<dbReference type="GO" id="GO:0006310">
    <property type="term" value="P:DNA recombination"/>
    <property type="evidence" value="ECO:0007669"/>
    <property type="project" value="UniProtKB-KW"/>
</dbReference>
<name>A0A4Y7PEU7_9AGAM</name>
<dbReference type="InterPro" id="IPR010285">
    <property type="entry name" value="DNA_helicase_pif1-like_DEAD"/>
</dbReference>
<proteinExistence type="inferred from homology"/>
<dbReference type="GO" id="GO:0016887">
    <property type="term" value="F:ATP hydrolysis activity"/>
    <property type="evidence" value="ECO:0007669"/>
    <property type="project" value="RHEA"/>
</dbReference>
<dbReference type="InterPro" id="IPR051055">
    <property type="entry name" value="PIF1_helicase"/>
</dbReference>
<evidence type="ECO:0000259" key="2">
    <source>
        <dbReference type="Pfam" id="PF05970"/>
    </source>
</evidence>
<dbReference type="GO" id="GO:0005524">
    <property type="term" value="F:ATP binding"/>
    <property type="evidence" value="ECO:0007669"/>
    <property type="project" value="UniProtKB-KW"/>
</dbReference>